<dbReference type="InterPro" id="IPR029058">
    <property type="entry name" value="AB_hydrolase_fold"/>
</dbReference>
<dbReference type="RefSeq" id="WP_394502511.1">
    <property type="nucleotide sequence ID" value="NZ_JBIEIL010000001.1"/>
</dbReference>
<dbReference type="EMBL" id="JBIEIL010000001">
    <property type="protein sequence ID" value="MFG6203036.1"/>
    <property type="molecule type" value="Genomic_DNA"/>
</dbReference>
<dbReference type="Proteomes" id="UP001605918">
    <property type="component" value="Unassembled WGS sequence"/>
</dbReference>
<organism evidence="3 4">
    <name type="scientific">Pseudomonas retamae</name>
    <dbReference type="NCBI Taxonomy" id="702110"/>
    <lineage>
        <taxon>Bacteria</taxon>
        <taxon>Pseudomonadati</taxon>
        <taxon>Pseudomonadota</taxon>
        <taxon>Gammaproteobacteria</taxon>
        <taxon>Pseudomonadales</taxon>
        <taxon>Pseudomonadaceae</taxon>
        <taxon>Pseudomonas</taxon>
    </lineage>
</organism>
<sequence length="314" mass="34291">MQPHELLDPAFREFLASGKDVWSLQTLPAIRARVHATYKTPEQARGESVRTTAHDGEQLRLCLYRPDGAPHSTPYPAILYIHGGGFVLGQPEMADDYLADLATQLSVLIVSVDYRLAPEHPFPTPLEDCYTALGWIFAHQQELNVDTGRAVIMGHSAGGGLAAALAILARDRGAYPMAGQVLIYPMLDHRTGTADSPHRNVTTGVIGWPAQANRFCWDCLRGKQTLDQQQTGWFSPALQPDLSDFPPTFISVGALDLFLEEDVAYAMRLSRAGVAVELHVYPGAPHMFDQYPGAITEQSAGDIACALQRMIANA</sequence>
<reference evidence="3 4" key="1">
    <citation type="submission" date="2024-10" db="EMBL/GenBank/DDBJ databases">
        <title>Whole genome of Pseudomonas sp Strain RB5.</title>
        <authorList>
            <person name="Selami N."/>
        </authorList>
    </citation>
    <scope>NUCLEOTIDE SEQUENCE [LARGE SCALE GENOMIC DNA]</scope>
    <source>
        <strain evidence="3 4">RB5</strain>
    </source>
</reference>
<dbReference type="GO" id="GO:0016787">
    <property type="term" value="F:hydrolase activity"/>
    <property type="evidence" value="ECO:0007669"/>
    <property type="project" value="UniProtKB-KW"/>
</dbReference>
<keyword evidence="1 3" id="KW-0378">Hydrolase</keyword>
<evidence type="ECO:0000313" key="4">
    <source>
        <dbReference type="Proteomes" id="UP001605918"/>
    </source>
</evidence>
<protein>
    <submittedName>
        <fullName evidence="3">Alpha/beta fold hydrolase</fullName>
    </submittedName>
</protein>
<accession>A0ABW7D6K5</accession>
<gene>
    <name evidence="3" type="ORF">ACGSLL_01615</name>
</gene>
<proteinExistence type="predicted"/>
<feature type="domain" description="Alpha/beta hydrolase fold-3" evidence="2">
    <location>
        <begin position="78"/>
        <end position="288"/>
    </location>
</feature>
<name>A0ABW7D6K5_9PSED</name>
<dbReference type="InterPro" id="IPR050300">
    <property type="entry name" value="GDXG_lipolytic_enzyme"/>
</dbReference>
<comment type="caution">
    <text evidence="3">The sequence shown here is derived from an EMBL/GenBank/DDBJ whole genome shotgun (WGS) entry which is preliminary data.</text>
</comment>
<dbReference type="InterPro" id="IPR013094">
    <property type="entry name" value="AB_hydrolase_3"/>
</dbReference>
<dbReference type="Gene3D" id="3.40.50.1820">
    <property type="entry name" value="alpha/beta hydrolase"/>
    <property type="match status" value="1"/>
</dbReference>
<dbReference type="SUPFAM" id="SSF53474">
    <property type="entry name" value="alpha/beta-Hydrolases"/>
    <property type="match status" value="1"/>
</dbReference>
<dbReference type="Pfam" id="PF07859">
    <property type="entry name" value="Abhydrolase_3"/>
    <property type="match status" value="1"/>
</dbReference>
<evidence type="ECO:0000313" key="3">
    <source>
        <dbReference type="EMBL" id="MFG6203036.1"/>
    </source>
</evidence>
<dbReference type="PANTHER" id="PTHR48081:SF8">
    <property type="entry name" value="ALPHA_BETA HYDROLASE FOLD-3 DOMAIN-CONTAINING PROTEIN-RELATED"/>
    <property type="match status" value="1"/>
</dbReference>
<dbReference type="PANTHER" id="PTHR48081">
    <property type="entry name" value="AB HYDROLASE SUPERFAMILY PROTEIN C4A8.06C"/>
    <property type="match status" value="1"/>
</dbReference>
<keyword evidence="4" id="KW-1185">Reference proteome</keyword>
<evidence type="ECO:0000256" key="1">
    <source>
        <dbReference type="ARBA" id="ARBA00022801"/>
    </source>
</evidence>
<evidence type="ECO:0000259" key="2">
    <source>
        <dbReference type="Pfam" id="PF07859"/>
    </source>
</evidence>